<sequence length="196" mass="21166">MLSALAAMAVIFVPTAGAFECDPEPVLPGNAFPVVVMETSMGNVEVELDRLRAPATVNNFLRYVVEGSYDNTIFHRVIAGFVVQGGGYDGEFEQRPVHDPVMNESGNGLGNIAWTIAMARFSDPHSATSQFYFNVADNSGKLDPSSRQWGYTVFGTVIAGQDVLEKIAAVETGYNADVDFQDVPLVPVMLIKATVQ</sequence>
<evidence type="ECO:0000313" key="6">
    <source>
        <dbReference type="EMBL" id="KAA9130594.1"/>
    </source>
</evidence>
<keyword evidence="3 4" id="KW-0413">Isomerase</keyword>
<name>A0A5N0T7X3_9GAMM</name>
<dbReference type="GO" id="GO:0003755">
    <property type="term" value="F:peptidyl-prolyl cis-trans isomerase activity"/>
    <property type="evidence" value="ECO:0007669"/>
    <property type="project" value="UniProtKB-UniRule"/>
</dbReference>
<dbReference type="InterPro" id="IPR029000">
    <property type="entry name" value="Cyclophilin-like_dom_sf"/>
</dbReference>
<accession>A0A5N0T7X3</accession>
<dbReference type="Proteomes" id="UP000325372">
    <property type="component" value="Unassembled WGS sequence"/>
</dbReference>
<dbReference type="CDD" id="cd01920">
    <property type="entry name" value="cyclophilin_EcCYP_like"/>
    <property type="match status" value="1"/>
</dbReference>
<feature type="chain" id="PRO_5024444436" description="Peptidyl-prolyl cis-trans isomerase" evidence="4">
    <location>
        <begin position="19"/>
        <end position="196"/>
    </location>
</feature>
<comment type="function">
    <text evidence="4">PPIases accelerate the folding of proteins. It catalyzes the cis-trans isomerization of proline imidic peptide bonds in oligopeptides.</text>
</comment>
<evidence type="ECO:0000256" key="1">
    <source>
        <dbReference type="ARBA" id="ARBA00007365"/>
    </source>
</evidence>
<dbReference type="SUPFAM" id="SSF50891">
    <property type="entry name" value="Cyclophilin-like"/>
    <property type="match status" value="1"/>
</dbReference>
<dbReference type="PANTHER" id="PTHR43246">
    <property type="entry name" value="PEPTIDYL-PROLYL CIS-TRANS ISOMERASE CYP38, CHLOROPLASTIC"/>
    <property type="match status" value="1"/>
</dbReference>
<evidence type="ECO:0000256" key="3">
    <source>
        <dbReference type="ARBA" id="ARBA00023235"/>
    </source>
</evidence>
<keyword evidence="2 4" id="KW-0697">Rotamase</keyword>
<dbReference type="GO" id="GO:0006457">
    <property type="term" value="P:protein folding"/>
    <property type="evidence" value="ECO:0007669"/>
    <property type="project" value="InterPro"/>
</dbReference>
<evidence type="ECO:0000256" key="2">
    <source>
        <dbReference type="ARBA" id="ARBA00023110"/>
    </source>
</evidence>
<dbReference type="AlphaFoldDB" id="A0A5N0T7X3"/>
<dbReference type="EC" id="5.2.1.8" evidence="4"/>
<comment type="similarity">
    <text evidence="1 4">Belongs to the cyclophilin-type PPIase family.</text>
</comment>
<feature type="signal peptide" evidence="4">
    <location>
        <begin position="1"/>
        <end position="18"/>
    </location>
</feature>
<evidence type="ECO:0000313" key="7">
    <source>
        <dbReference type="Proteomes" id="UP000325372"/>
    </source>
</evidence>
<keyword evidence="4" id="KW-0732">Signal</keyword>
<evidence type="ECO:0000259" key="5">
    <source>
        <dbReference type="PROSITE" id="PS50072"/>
    </source>
</evidence>
<dbReference type="PROSITE" id="PS00170">
    <property type="entry name" value="CSA_PPIASE_1"/>
    <property type="match status" value="1"/>
</dbReference>
<comment type="catalytic activity">
    <reaction evidence="4">
        <text>[protein]-peptidylproline (omega=180) = [protein]-peptidylproline (omega=0)</text>
        <dbReference type="Rhea" id="RHEA:16237"/>
        <dbReference type="Rhea" id="RHEA-COMP:10747"/>
        <dbReference type="Rhea" id="RHEA-COMP:10748"/>
        <dbReference type="ChEBI" id="CHEBI:83833"/>
        <dbReference type="ChEBI" id="CHEBI:83834"/>
        <dbReference type="EC" id="5.2.1.8"/>
    </reaction>
</comment>
<dbReference type="EMBL" id="VYXP01000007">
    <property type="protein sequence ID" value="KAA9130594.1"/>
    <property type="molecule type" value="Genomic_DNA"/>
</dbReference>
<evidence type="ECO:0000256" key="4">
    <source>
        <dbReference type="RuleBase" id="RU363019"/>
    </source>
</evidence>
<dbReference type="Pfam" id="PF00160">
    <property type="entry name" value="Pro_isomerase"/>
    <property type="match status" value="1"/>
</dbReference>
<gene>
    <name evidence="6" type="ORF">F3N42_12745</name>
</gene>
<reference evidence="6 7" key="1">
    <citation type="submission" date="2019-09" db="EMBL/GenBank/DDBJ databases">
        <title>Wenzhouxiangella sp. Genome sequencing and assembly.</title>
        <authorList>
            <person name="Zhang R."/>
        </authorList>
    </citation>
    <scope>NUCLEOTIDE SEQUENCE [LARGE SCALE GENOMIC DNA]</scope>
    <source>
        <strain evidence="6 7">W260</strain>
    </source>
</reference>
<dbReference type="PRINTS" id="PR00153">
    <property type="entry name" value="CSAPPISMRASE"/>
</dbReference>
<dbReference type="PROSITE" id="PS50072">
    <property type="entry name" value="CSA_PPIASE_2"/>
    <property type="match status" value="1"/>
</dbReference>
<dbReference type="InterPro" id="IPR044665">
    <property type="entry name" value="E_coli_cyclophilin_A-like"/>
</dbReference>
<dbReference type="Gene3D" id="2.40.100.10">
    <property type="entry name" value="Cyclophilin-like"/>
    <property type="match status" value="1"/>
</dbReference>
<feature type="domain" description="PPIase cyclophilin-type" evidence="5">
    <location>
        <begin position="31"/>
        <end position="195"/>
    </location>
</feature>
<keyword evidence="7" id="KW-1185">Reference proteome</keyword>
<dbReference type="InterPro" id="IPR020892">
    <property type="entry name" value="Cyclophilin-type_PPIase_CS"/>
</dbReference>
<dbReference type="InterPro" id="IPR002130">
    <property type="entry name" value="Cyclophilin-type_PPIase_dom"/>
</dbReference>
<protein>
    <recommendedName>
        <fullName evidence="4">Peptidyl-prolyl cis-trans isomerase</fullName>
        <shortName evidence="4">PPIase</shortName>
        <ecNumber evidence="4">5.2.1.8</ecNumber>
    </recommendedName>
</protein>
<comment type="caution">
    <text evidence="6">The sequence shown here is derived from an EMBL/GenBank/DDBJ whole genome shotgun (WGS) entry which is preliminary data.</text>
</comment>
<proteinExistence type="inferred from homology"/>
<organism evidence="6 7">
    <name type="scientific">Marinihelvus fidelis</name>
    <dbReference type="NCBI Taxonomy" id="2613842"/>
    <lineage>
        <taxon>Bacteria</taxon>
        <taxon>Pseudomonadati</taxon>
        <taxon>Pseudomonadota</taxon>
        <taxon>Gammaproteobacteria</taxon>
        <taxon>Chromatiales</taxon>
        <taxon>Wenzhouxiangellaceae</taxon>
        <taxon>Marinihelvus</taxon>
    </lineage>
</organism>